<gene>
    <name evidence="2" type="ORF">E0L32_005023</name>
</gene>
<dbReference type="SUPFAM" id="SSF56112">
    <property type="entry name" value="Protein kinase-like (PK-like)"/>
    <property type="match status" value="1"/>
</dbReference>
<accession>A0A507B8H5</accession>
<dbReference type="GeneID" id="41972470"/>
<dbReference type="Gene3D" id="3.30.200.20">
    <property type="entry name" value="Phosphorylase Kinase, domain 1"/>
    <property type="match status" value="1"/>
</dbReference>
<feature type="domain" description="Aminoglycoside phosphotransferase" evidence="1">
    <location>
        <begin position="88"/>
        <end position="302"/>
    </location>
</feature>
<dbReference type="AlphaFoldDB" id="A0A507B8H5"/>
<dbReference type="PANTHER" id="PTHR21310:SF15">
    <property type="entry name" value="AMINOGLYCOSIDE PHOSPHOTRANSFERASE DOMAIN-CONTAINING PROTEIN"/>
    <property type="match status" value="1"/>
</dbReference>
<dbReference type="OrthoDB" id="4836165at2759"/>
<dbReference type="InterPro" id="IPR011009">
    <property type="entry name" value="Kinase-like_dom_sf"/>
</dbReference>
<sequence length="406" mass="45693">MVTQTSHPLGSRVGPARRTRSEACFDNDSIAMPSTPAPINQLNWKETEYDPAASVKDTLRETDWPKLCQLASDLNNGLSCIPLNETTNGLNNLVRLLQFSDMTRWVARIALRRSAADSEKLRSEVHVMQFIRERCSLPVPKVFAYEADEHNPIGVPFILMEFLPGNTAMDAAGGYEVKLAALRLPKIGTIHRTRSGEYEIGPFPDIGGPFTTATAFFEAWAEHARFPRGKDQILELMKGGPAEQVLHAINVFPSRFKAIASWLLHSDEGPFPLCHPDFLHSNIIVNENFNVLGVIDWEGACTLPLELLRFPRFLDAMPPQFDSPENYDQDGRPVDGSLRQRWEERQDYVQMIKSIEHQDNALSACLSNEKGLALSYCMTAYREGKLGLYDRVLDELESDVGRQIMM</sequence>
<evidence type="ECO:0000313" key="2">
    <source>
        <dbReference type="EMBL" id="TPX14914.1"/>
    </source>
</evidence>
<dbReference type="Proteomes" id="UP000319257">
    <property type="component" value="Unassembled WGS sequence"/>
</dbReference>
<dbReference type="Pfam" id="PF01636">
    <property type="entry name" value="APH"/>
    <property type="match status" value="1"/>
</dbReference>
<keyword evidence="3" id="KW-1185">Reference proteome</keyword>
<evidence type="ECO:0000259" key="1">
    <source>
        <dbReference type="Pfam" id="PF01636"/>
    </source>
</evidence>
<dbReference type="InterPro" id="IPR051678">
    <property type="entry name" value="AGP_Transferase"/>
</dbReference>
<dbReference type="InParanoid" id="A0A507B8H5"/>
<dbReference type="InterPro" id="IPR002575">
    <property type="entry name" value="Aminoglycoside_PTrfase"/>
</dbReference>
<dbReference type="PANTHER" id="PTHR21310">
    <property type="entry name" value="AMINOGLYCOSIDE PHOSPHOTRANSFERASE-RELATED-RELATED"/>
    <property type="match status" value="1"/>
</dbReference>
<evidence type="ECO:0000313" key="3">
    <source>
        <dbReference type="Proteomes" id="UP000319257"/>
    </source>
</evidence>
<protein>
    <recommendedName>
        <fullName evidence="1">Aminoglycoside phosphotransferase domain-containing protein</fullName>
    </recommendedName>
</protein>
<name>A0A507B8H5_9PEZI</name>
<organism evidence="2 3">
    <name type="scientific">Thyridium curvatum</name>
    <dbReference type="NCBI Taxonomy" id="1093900"/>
    <lineage>
        <taxon>Eukaryota</taxon>
        <taxon>Fungi</taxon>
        <taxon>Dikarya</taxon>
        <taxon>Ascomycota</taxon>
        <taxon>Pezizomycotina</taxon>
        <taxon>Sordariomycetes</taxon>
        <taxon>Sordariomycetidae</taxon>
        <taxon>Thyridiales</taxon>
        <taxon>Thyridiaceae</taxon>
        <taxon>Thyridium</taxon>
    </lineage>
</organism>
<proteinExistence type="predicted"/>
<dbReference type="STRING" id="1093900.A0A507B8H5"/>
<dbReference type="RefSeq" id="XP_030996625.1">
    <property type="nucleotide sequence ID" value="XM_031139499.1"/>
</dbReference>
<comment type="caution">
    <text evidence="2">The sequence shown here is derived from an EMBL/GenBank/DDBJ whole genome shotgun (WGS) entry which is preliminary data.</text>
</comment>
<dbReference type="EMBL" id="SKBQ01000025">
    <property type="protein sequence ID" value="TPX14914.1"/>
    <property type="molecule type" value="Genomic_DNA"/>
</dbReference>
<reference evidence="2 3" key="1">
    <citation type="submission" date="2019-06" db="EMBL/GenBank/DDBJ databases">
        <title>Draft genome sequence of the filamentous fungus Phialemoniopsis curvata isolated from diesel fuel.</title>
        <authorList>
            <person name="Varaljay V.A."/>
            <person name="Lyon W.J."/>
            <person name="Crouch A.L."/>
            <person name="Drake C.E."/>
            <person name="Hollomon J.M."/>
            <person name="Nadeau L.J."/>
            <person name="Nunn H.S."/>
            <person name="Stevenson B.S."/>
            <person name="Bojanowski C.L."/>
            <person name="Crookes-Goodson W.J."/>
        </authorList>
    </citation>
    <scope>NUCLEOTIDE SEQUENCE [LARGE SCALE GENOMIC DNA]</scope>
    <source>
        <strain evidence="2 3">D216</strain>
    </source>
</reference>
<dbReference type="Gene3D" id="3.90.1200.10">
    <property type="match status" value="1"/>
</dbReference>